<organism evidence="1 2">
    <name type="scientific">Purpureocillium lilacinum</name>
    <name type="common">Paecilomyces lilacinus</name>
    <dbReference type="NCBI Taxonomy" id="33203"/>
    <lineage>
        <taxon>Eukaryota</taxon>
        <taxon>Fungi</taxon>
        <taxon>Dikarya</taxon>
        <taxon>Ascomycota</taxon>
        <taxon>Pezizomycotina</taxon>
        <taxon>Sordariomycetes</taxon>
        <taxon>Hypocreomycetidae</taxon>
        <taxon>Hypocreales</taxon>
        <taxon>Ophiocordycipitaceae</taxon>
        <taxon>Purpureocillium</taxon>
    </lineage>
</organism>
<sequence>MSTSTVLIVGATRGLGASLVRQYVARAGTTVFGTTRSNIIPSGFPVPVKWLPGIDLMNQDAGDRLVKLLKDPHTSPPLSTVIITAGHFTTEDLTAEKGPSWDEEQRIGSRVVLVSSESGSIALRHEKEGGGNYAHHASKAALNMVGKLLSLDLKDKGVVVSIVHPGFMRTEMTAGVGFDKYWDDGGAVTPDEAAKSLVEWADGLDMSKSGEYWAPRDPVSDIGTAEVVLGKGLSTPLHLPW</sequence>
<proteinExistence type="predicted"/>
<gene>
    <name evidence="1" type="ORF">ACCO45_010360</name>
</gene>
<dbReference type="Proteomes" id="UP001638806">
    <property type="component" value="Unassembled WGS sequence"/>
</dbReference>
<keyword evidence="2" id="KW-1185">Reference proteome</keyword>
<accession>A0ACC4DG28</accession>
<comment type="caution">
    <text evidence="1">The sequence shown here is derived from an EMBL/GenBank/DDBJ whole genome shotgun (WGS) entry which is preliminary data.</text>
</comment>
<name>A0ACC4DG28_PURLI</name>
<evidence type="ECO:0000313" key="1">
    <source>
        <dbReference type="EMBL" id="KAL3954797.1"/>
    </source>
</evidence>
<protein>
    <submittedName>
        <fullName evidence="1">Uncharacterized protein</fullName>
    </submittedName>
</protein>
<reference evidence="1" key="1">
    <citation type="submission" date="2024-12" db="EMBL/GenBank/DDBJ databases">
        <title>Comparative genomics and development of molecular markers within Purpureocillium lilacinum and among Purpureocillium species.</title>
        <authorList>
            <person name="Yeh Z.-Y."/>
            <person name="Ni N.-T."/>
            <person name="Lo P.-H."/>
            <person name="Mushyakhwo K."/>
            <person name="Lin C.-F."/>
            <person name="Nai Y.-S."/>
        </authorList>
    </citation>
    <scope>NUCLEOTIDE SEQUENCE</scope>
    <source>
        <strain evidence="1">NCHU-NPUST-175</strain>
    </source>
</reference>
<evidence type="ECO:0000313" key="2">
    <source>
        <dbReference type="Proteomes" id="UP001638806"/>
    </source>
</evidence>
<dbReference type="EMBL" id="JBGNUJ010000010">
    <property type="protein sequence ID" value="KAL3954797.1"/>
    <property type="molecule type" value="Genomic_DNA"/>
</dbReference>